<keyword evidence="2" id="KW-1185">Reference proteome</keyword>
<evidence type="ECO:0008006" key="3">
    <source>
        <dbReference type="Google" id="ProtNLM"/>
    </source>
</evidence>
<dbReference type="Proteomes" id="UP000606193">
    <property type="component" value="Unassembled WGS sequence"/>
</dbReference>
<organism evidence="1 2">
    <name type="scientific">Jutongia huaianensis</name>
    <dbReference type="NCBI Taxonomy" id="2763668"/>
    <lineage>
        <taxon>Bacteria</taxon>
        <taxon>Bacillati</taxon>
        <taxon>Bacillota</taxon>
        <taxon>Clostridia</taxon>
        <taxon>Lachnospirales</taxon>
        <taxon>Lachnospiraceae</taxon>
        <taxon>Jutongia</taxon>
    </lineage>
</organism>
<evidence type="ECO:0000313" key="2">
    <source>
        <dbReference type="Proteomes" id="UP000606193"/>
    </source>
</evidence>
<accession>A0ABR7MZ57</accession>
<protein>
    <recommendedName>
        <fullName evidence="3">AP2/ERF domain-containing protein</fullName>
    </recommendedName>
</protein>
<gene>
    <name evidence="1" type="ORF">H8704_03180</name>
</gene>
<dbReference type="EMBL" id="JACRSX010000002">
    <property type="protein sequence ID" value="MBC8561640.1"/>
    <property type="molecule type" value="Genomic_DNA"/>
</dbReference>
<name>A0ABR7MZ57_9FIRM</name>
<evidence type="ECO:0000313" key="1">
    <source>
        <dbReference type="EMBL" id="MBC8561640.1"/>
    </source>
</evidence>
<comment type="caution">
    <text evidence="1">The sequence shown here is derived from an EMBL/GenBank/DDBJ whole genome shotgun (WGS) entry which is preliminary data.</text>
</comment>
<proteinExistence type="predicted"/>
<dbReference type="RefSeq" id="WP_022464502.1">
    <property type="nucleotide sequence ID" value="NZ_JACRSX010000002.1"/>
</dbReference>
<reference evidence="1 2" key="1">
    <citation type="submission" date="2020-08" db="EMBL/GenBank/DDBJ databases">
        <title>Genome public.</title>
        <authorList>
            <person name="Liu C."/>
            <person name="Sun Q."/>
        </authorList>
    </citation>
    <scope>NUCLEOTIDE SEQUENCE [LARGE SCALE GENOMIC DNA]</scope>
    <source>
        <strain evidence="1 2">NSJ-37</strain>
    </source>
</reference>
<sequence length="268" mass="31093">MKRLPGVFQARKKNGDIYFRSSVTFRGKHISLGSFATQEEAHRTYTIAANLLKSEIRFLPDDYRPCELPFSKWVVLNNFKNNGLYIKTPIYLQANYFEYYLSREDVLLFDADDLFYYSHHSIMRRGGHLFVADYGMQVNIASRYGIKNFAVENRDYRFVNGNDHDYRYANIEILNAYHGVTRQPDVYAAVYVAKIHINGDHIIGRYPTDTEAAIAYNKAADLLQEAGIGIQYASNYLSELSSEEYHRIYREISFEPRFSGYISGLQSI</sequence>